<feature type="compositionally biased region" description="Polar residues" evidence="1">
    <location>
        <begin position="278"/>
        <end position="298"/>
    </location>
</feature>
<evidence type="ECO:0000313" key="3">
    <source>
        <dbReference type="Proteomes" id="UP000054047"/>
    </source>
</evidence>
<name>A0A0C2DJB7_9BILA</name>
<dbReference type="EMBL" id="KN729199">
    <property type="protein sequence ID" value="KIH62602.1"/>
    <property type="molecule type" value="Genomic_DNA"/>
</dbReference>
<feature type="compositionally biased region" description="Polar residues" evidence="1">
    <location>
        <begin position="333"/>
        <end position="344"/>
    </location>
</feature>
<feature type="compositionally biased region" description="Pro residues" evidence="1">
    <location>
        <begin position="204"/>
        <end position="218"/>
    </location>
</feature>
<dbReference type="OrthoDB" id="5864771at2759"/>
<feature type="region of interest" description="Disordered" evidence="1">
    <location>
        <begin position="60"/>
        <end position="92"/>
    </location>
</feature>
<accession>A0A0C2DJB7</accession>
<gene>
    <name evidence="2" type="ORF">ANCDUO_07114</name>
</gene>
<proteinExistence type="predicted"/>
<feature type="compositionally biased region" description="Acidic residues" evidence="1">
    <location>
        <begin position="360"/>
        <end position="372"/>
    </location>
</feature>
<sequence length="372" mass="40484">MKERIGKDGDPANVNVPFTKDDWIWCTRERMLSHIRKDIKKKEDILNHLLADLGQNAMRRSRQQIGGHRSREGDGHRHHSALHPPPDPPIIPLSRVPERPTFGAVRGDGISAGVPNANQREVMVVGGRTGPIIIPTTPIRDAPVQAARTLQSDAEVSTSSEQLAQSSIRQRFPTILRKADAPTPTPIPTLPPPPAPPANLSQQVPPPKPPPTSRPLPPHRLISAPRPVPPHRLIKSLPLPTVPPPRAHKVGSESSSVSNTPEPPKEQAQPEEPTPQPSSDKQPSTSQPQPEKQVSKSLPPSEKQLSQEKMFVEKDMDPLSILAAVSEAARDGTVQSSATKTSAPVVQKPVVTETAKEVAGNDDEDEEYEEEL</sequence>
<protein>
    <submittedName>
        <fullName evidence="2">Uncharacterized protein</fullName>
    </submittedName>
</protein>
<feature type="region of interest" description="Disordered" evidence="1">
    <location>
        <begin position="179"/>
        <end position="312"/>
    </location>
</feature>
<dbReference type="Proteomes" id="UP000054047">
    <property type="component" value="Unassembled WGS sequence"/>
</dbReference>
<dbReference type="AlphaFoldDB" id="A0A0C2DJB7"/>
<keyword evidence="3" id="KW-1185">Reference proteome</keyword>
<feature type="region of interest" description="Disordered" evidence="1">
    <location>
        <begin position="329"/>
        <end position="372"/>
    </location>
</feature>
<evidence type="ECO:0000256" key="1">
    <source>
        <dbReference type="SAM" id="MobiDB-lite"/>
    </source>
</evidence>
<evidence type="ECO:0000313" key="2">
    <source>
        <dbReference type="EMBL" id="KIH62602.1"/>
    </source>
</evidence>
<organism evidence="2 3">
    <name type="scientific">Ancylostoma duodenale</name>
    <dbReference type="NCBI Taxonomy" id="51022"/>
    <lineage>
        <taxon>Eukaryota</taxon>
        <taxon>Metazoa</taxon>
        <taxon>Ecdysozoa</taxon>
        <taxon>Nematoda</taxon>
        <taxon>Chromadorea</taxon>
        <taxon>Rhabditida</taxon>
        <taxon>Rhabditina</taxon>
        <taxon>Rhabditomorpha</taxon>
        <taxon>Strongyloidea</taxon>
        <taxon>Ancylostomatidae</taxon>
        <taxon>Ancylostomatinae</taxon>
        <taxon>Ancylostoma</taxon>
    </lineage>
</organism>
<reference evidence="2 3" key="1">
    <citation type="submission" date="2013-12" db="EMBL/GenBank/DDBJ databases">
        <title>Draft genome of the parsitic nematode Ancylostoma duodenale.</title>
        <authorList>
            <person name="Mitreva M."/>
        </authorList>
    </citation>
    <scope>NUCLEOTIDE SEQUENCE [LARGE SCALE GENOMIC DNA]</scope>
    <source>
        <strain evidence="2 3">Zhejiang</strain>
    </source>
</reference>
<feature type="compositionally biased region" description="Pro residues" evidence="1">
    <location>
        <begin position="183"/>
        <end position="197"/>
    </location>
</feature>